<feature type="compositionally biased region" description="Low complexity" evidence="7">
    <location>
        <begin position="54"/>
        <end position="64"/>
    </location>
</feature>
<name>A0AAN6Q0B0_9PEZI</name>
<dbReference type="Pfam" id="PF05046">
    <property type="entry name" value="Img2"/>
    <property type="match status" value="1"/>
</dbReference>
<feature type="compositionally biased region" description="Low complexity" evidence="7">
    <location>
        <begin position="72"/>
        <end position="101"/>
    </location>
</feature>
<proteinExistence type="inferred from homology"/>
<reference evidence="8" key="1">
    <citation type="journal article" date="2023" name="Mol. Phylogenet. Evol.">
        <title>Genome-scale phylogeny and comparative genomics of the fungal order Sordariales.</title>
        <authorList>
            <person name="Hensen N."/>
            <person name="Bonometti L."/>
            <person name="Westerberg I."/>
            <person name="Brannstrom I.O."/>
            <person name="Guillou S."/>
            <person name="Cros-Aarteil S."/>
            <person name="Calhoun S."/>
            <person name="Haridas S."/>
            <person name="Kuo A."/>
            <person name="Mondo S."/>
            <person name="Pangilinan J."/>
            <person name="Riley R."/>
            <person name="LaButti K."/>
            <person name="Andreopoulos B."/>
            <person name="Lipzen A."/>
            <person name="Chen C."/>
            <person name="Yan M."/>
            <person name="Daum C."/>
            <person name="Ng V."/>
            <person name="Clum A."/>
            <person name="Steindorff A."/>
            <person name="Ohm R.A."/>
            <person name="Martin F."/>
            <person name="Silar P."/>
            <person name="Natvig D.O."/>
            <person name="Lalanne C."/>
            <person name="Gautier V."/>
            <person name="Ament-Velasquez S.L."/>
            <person name="Kruys A."/>
            <person name="Hutchinson M.I."/>
            <person name="Powell A.J."/>
            <person name="Barry K."/>
            <person name="Miller A.N."/>
            <person name="Grigoriev I.V."/>
            <person name="Debuchy R."/>
            <person name="Gladieux P."/>
            <person name="Hiltunen Thoren M."/>
            <person name="Johannesson H."/>
        </authorList>
    </citation>
    <scope>NUCLEOTIDE SEQUENCE</scope>
    <source>
        <strain evidence="8">CBS 757.83</strain>
    </source>
</reference>
<organism evidence="8 9">
    <name type="scientific">Parathielavia hyrcaniae</name>
    <dbReference type="NCBI Taxonomy" id="113614"/>
    <lineage>
        <taxon>Eukaryota</taxon>
        <taxon>Fungi</taxon>
        <taxon>Dikarya</taxon>
        <taxon>Ascomycota</taxon>
        <taxon>Pezizomycotina</taxon>
        <taxon>Sordariomycetes</taxon>
        <taxon>Sordariomycetidae</taxon>
        <taxon>Sordariales</taxon>
        <taxon>Chaetomiaceae</taxon>
        <taxon>Parathielavia</taxon>
    </lineage>
</organism>
<evidence type="ECO:0000313" key="8">
    <source>
        <dbReference type="EMBL" id="KAK4101237.1"/>
    </source>
</evidence>
<gene>
    <name evidence="8" type="ORF">N658DRAFT_496532</name>
</gene>
<dbReference type="Proteomes" id="UP001305647">
    <property type="component" value="Unassembled WGS sequence"/>
</dbReference>
<dbReference type="Gene3D" id="3.30.780.10">
    <property type="entry name" value="SUI1-like domain"/>
    <property type="match status" value="1"/>
</dbReference>
<feature type="region of interest" description="Disordered" evidence="7">
    <location>
        <begin position="37"/>
        <end position="101"/>
    </location>
</feature>
<accession>A0AAN6Q0B0</accession>
<dbReference type="GO" id="GO:0003735">
    <property type="term" value="F:structural constituent of ribosome"/>
    <property type="evidence" value="ECO:0007669"/>
    <property type="project" value="InterPro"/>
</dbReference>
<feature type="compositionally biased region" description="Pro residues" evidence="7">
    <location>
        <begin position="44"/>
        <end position="53"/>
    </location>
</feature>
<protein>
    <recommendedName>
        <fullName evidence="6">Large ribosomal subunit protein mL49</fullName>
    </recommendedName>
</protein>
<evidence type="ECO:0000256" key="7">
    <source>
        <dbReference type="SAM" id="MobiDB-lite"/>
    </source>
</evidence>
<reference evidence="8" key="2">
    <citation type="submission" date="2023-05" db="EMBL/GenBank/DDBJ databases">
        <authorList>
            <consortium name="Lawrence Berkeley National Laboratory"/>
            <person name="Steindorff A."/>
            <person name="Hensen N."/>
            <person name="Bonometti L."/>
            <person name="Westerberg I."/>
            <person name="Brannstrom I.O."/>
            <person name="Guillou S."/>
            <person name="Cros-Aarteil S."/>
            <person name="Calhoun S."/>
            <person name="Haridas S."/>
            <person name="Kuo A."/>
            <person name="Mondo S."/>
            <person name="Pangilinan J."/>
            <person name="Riley R."/>
            <person name="Labutti K."/>
            <person name="Andreopoulos B."/>
            <person name="Lipzen A."/>
            <person name="Chen C."/>
            <person name="Yanf M."/>
            <person name="Daum C."/>
            <person name="Ng V."/>
            <person name="Clum A."/>
            <person name="Ohm R."/>
            <person name="Martin F."/>
            <person name="Silar P."/>
            <person name="Natvig D."/>
            <person name="Lalanne C."/>
            <person name="Gautier V."/>
            <person name="Ament-Velasquez S.L."/>
            <person name="Kruys A."/>
            <person name="Hutchinson M.I."/>
            <person name="Powell A.J."/>
            <person name="Barry K."/>
            <person name="Miller A.N."/>
            <person name="Grigoriev I.V."/>
            <person name="Debuchy R."/>
            <person name="Gladieux P."/>
            <person name="Thoren M.H."/>
            <person name="Johannesson H."/>
        </authorList>
    </citation>
    <scope>NUCLEOTIDE SEQUENCE</scope>
    <source>
        <strain evidence="8">CBS 757.83</strain>
    </source>
</reference>
<dbReference type="EMBL" id="MU863636">
    <property type="protein sequence ID" value="KAK4101237.1"/>
    <property type="molecule type" value="Genomic_DNA"/>
</dbReference>
<sequence length="194" mass="20956">MFRPATVLRPLKAPTKLLTTAQSKAAIILARRCLATTSTSTTSPSPPEPPFTPTPTVTTTTTQPLAKAEGPSASASASPQFQTQQQQQQQHNPDLLPKQQPQPLLLPYRVGRTPSSNFAVYELAKRGGNKLLTAIKKVEGDRAAFRAELSRGLGLAEVDAKGKKTVWVNTLTGHVIVAGHRKSQVVEWLEKLGF</sequence>
<dbReference type="PANTHER" id="PTHR13477:SF0">
    <property type="entry name" value="LARGE RIBOSOMAL SUBUNIT PROTEIN ML49"/>
    <property type="match status" value="1"/>
</dbReference>
<evidence type="ECO:0000256" key="3">
    <source>
        <dbReference type="ARBA" id="ARBA00022980"/>
    </source>
</evidence>
<evidence type="ECO:0000256" key="6">
    <source>
        <dbReference type="ARBA" id="ARBA00035191"/>
    </source>
</evidence>
<dbReference type="AlphaFoldDB" id="A0AAN6Q0B0"/>
<keyword evidence="5" id="KW-0687">Ribonucleoprotein</keyword>
<evidence type="ECO:0000256" key="2">
    <source>
        <dbReference type="ARBA" id="ARBA00005677"/>
    </source>
</evidence>
<evidence type="ECO:0000313" key="9">
    <source>
        <dbReference type="Proteomes" id="UP001305647"/>
    </source>
</evidence>
<comment type="subcellular location">
    <subcellularLocation>
        <location evidence="1">Mitochondrion</location>
    </subcellularLocation>
</comment>
<dbReference type="InterPro" id="IPR007740">
    <property type="entry name" value="Ribosomal_mL49"/>
</dbReference>
<keyword evidence="9" id="KW-1185">Reference proteome</keyword>
<comment type="caution">
    <text evidence="8">The sequence shown here is derived from an EMBL/GenBank/DDBJ whole genome shotgun (WGS) entry which is preliminary data.</text>
</comment>
<dbReference type="GO" id="GO:0005762">
    <property type="term" value="C:mitochondrial large ribosomal subunit"/>
    <property type="evidence" value="ECO:0007669"/>
    <property type="project" value="TreeGrafter"/>
</dbReference>
<comment type="similarity">
    <text evidence="2">Belongs to the mitochondrion-specific ribosomal protein mL49 family.</text>
</comment>
<evidence type="ECO:0000256" key="5">
    <source>
        <dbReference type="ARBA" id="ARBA00023274"/>
    </source>
</evidence>
<dbReference type="GO" id="GO:0006412">
    <property type="term" value="P:translation"/>
    <property type="evidence" value="ECO:0007669"/>
    <property type="project" value="InterPro"/>
</dbReference>
<keyword evidence="4" id="KW-0496">Mitochondrion</keyword>
<keyword evidence="3" id="KW-0689">Ribosomal protein</keyword>
<evidence type="ECO:0000256" key="1">
    <source>
        <dbReference type="ARBA" id="ARBA00004173"/>
    </source>
</evidence>
<evidence type="ECO:0000256" key="4">
    <source>
        <dbReference type="ARBA" id="ARBA00023128"/>
    </source>
</evidence>
<dbReference type="PANTHER" id="PTHR13477">
    <property type="entry name" value="MITOCHONDRIAL 39S RIBOSOMAL PROTEIN L49"/>
    <property type="match status" value="1"/>
</dbReference>